<dbReference type="EMBL" id="PYBW01000049">
    <property type="protein sequence ID" value="PYC78618.1"/>
    <property type="molecule type" value="Genomic_DNA"/>
</dbReference>
<gene>
    <name evidence="1" type="ORF">C7C46_16090</name>
</gene>
<dbReference type="AlphaFoldDB" id="A0A2V4NAJ3"/>
<accession>A0A2V4NAJ3</accession>
<evidence type="ECO:0000313" key="2">
    <source>
        <dbReference type="Proteomes" id="UP000248039"/>
    </source>
</evidence>
<comment type="caution">
    <text evidence="1">The sequence shown here is derived from an EMBL/GenBank/DDBJ whole genome shotgun (WGS) entry which is preliminary data.</text>
</comment>
<dbReference type="Proteomes" id="UP000248039">
    <property type="component" value="Unassembled WGS sequence"/>
</dbReference>
<name>A0A2V4NAJ3_9ACTN</name>
<dbReference type="RefSeq" id="WP_110670195.1">
    <property type="nucleotide sequence ID" value="NZ_PYBW01000049.1"/>
</dbReference>
<protein>
    <submittedName>
        <fullName evidence="1">Uncharacterized protein</fullName>
    </submittedName>
</protein>
<organism evidence="1 2">
    <name type="scientific">Streptomyces tateyamensis</name>
    <dbReference type="NCBI Taxonomy" id="565073"/>
    <lineage>
        <taxon>Bacteria</taxon>
        <taxon>Bacillati</taxon>
        <taxon>Actinomycetota</taxon>
        <taxon>Actinomycetes</taxon>
        <taxon>Kitasatosporales</taxon>
        <taxon>Streptomycetaceae</taxon>
        <taxon>Streptomyces</taxon>
    </lineage>
</organism>
<sequence length="67" mass="7476">MAEAPRVVNATVRRFDGFELDIEGASDFPIICAADAHEQLHRVVSDEFRKVLDIPEGVPLTLNIIEE</sequence>
<proteinExistence type="predicted"/>
<keyword evidence="2" id="KW-1185">Reference proteome</keyword>
<reference evidence="1 2" key="1">
    <citation type="submission" date="2018-03" db="EMBL/GenBank/DDBJ databases">
        <title>Bioinformatic expansion and discovery of thiopeptide antibiotics.</title>
        <authorList>
            <person name="Schwalen C.J."/>
            <person name="Hudson G.A."/>
            <person name="Mitchell D.A."/>
        </authorList>
    </citation>
    <scope>NUCLEOTIDE SEQUENCE [LARGE SCALE GENOMIC DNA]</scope>
    <source>
        <strain evidence="1 2">ATCC 21389</strain>
    </source>
</reference>
<evidence type="ECO:0000313" key="1">
    <source>
        <dbReference type="EMBL" id="PYC78618.1"/>
    </source>
</evidence>